<dbReference type="EMBL" id="BAABME010003435">
    <property type="protein sequence ID" value="GAA0158793.1"/>
    <property type="molecule type" value="Genomic_DNA"/>
</dbReference>
<name>A0AAV3Q8L6_LITER</name>
<reference evidence="1 2" key="1">
    <citation type="submission" date="2024-01" db="EMBL/GenBank/DDBJ databases">
        <title>The complete chloroplast genome sequence of Lithospermum erythrorhizon: insights into the phylogenetic relationship among Boraginaceae species and the maternal lineages of purple gromwells.</title>
        <authorList>
            <person name="Okada T."/>
            <person name="Watanabe K."/>
        </authorList>
    </citation>
    <scope>NUCLEOTIDE SEQUENCE [LARGE SCALE GENOMIC DNA]</scope>
</reference>
<organism evidence="1 2">
    <name type="scientific">Lithospermum erythrorhizon</name>
    <name type="common">Purple gromwell</name>
    <name type="synonym">Lithospermum officinale var. erythrorhizon</name>
    <dbReference type="NCBI Taxonomy" id="34254"/>
    <lineage>
        <taxon>Eukaryota</taxon>
        <taxon>Viridiplantae</taxon>
        <taxon>Streptophyta</taxon>
        <taxon>Embryophyta</taxon>
        <taxon>Tracheophyta</taxon>
        <taxon>Spermatophyta</taxon>
        <taxon>Magnoliopsida</taxon>
        <taxon>eudicotyledons</taxon>
        <taxon>Gunneridae</taxon>
        <taxon>Pentapetalae</taxon>
        <taxon>asterids</taxon>
        <taxon>lamiids</taxon>
        <taxon>Boraginales</taxon>
        <taxon>Boraginaceae</taxon>
        <taxon>Boraginoideae</taxon>
        <taxon>Lithospermeae</taxon>
        <taxon>Lithospermum</taxon>
    </lineage>
</organism>
<proteinExistence type="predicted"/>
<dbReference type="Proteomes" id="UP001454036">
    <property type="component" value="Unassembled WGS sequence"/>
</dbReference>
<dbReference type="AlphaFoldDB" id="A0AAV3Q8L6"/>
<evidence type="ECO:0000313" key="1">
    <source>
        <dbReference type="EMBL" id="GAA0158793.1"/>
    </source>
</evidence>
<comment type="caution">
    <text evidence="1">The sequence shown here is derived from an EMBL/GenBank/DDBJ whole genome shotgun (WGS) entry which is preliminary data.</text>
</comment>
<evidence type="ECO:0000313" key="2">
    <source>
        <dbReference type="Proteomes" id="UP001454036"/>
    </source>
</evidence>
<sequence>MEGVKEGSSITRPLLLDGTNYPYWKAKMTAFLRSVDTKNWKAMLTGWTTLTQNSNARVDVVKYEVEWIPEVFKLISSSTVAKKAWEIMKTAMEGLKKSQLLRKQHDLTTMRIDELIGNLTNFEMMFESSESNKKKVIALQASCEYKDEEDLAETGMIKGIKMINSRTTILDEILFQGKRSGDNIGIGFFEDNNKKRMASPTRKWVATGTKSNHNSERKLSWRFYYYGKRDIFLHIVT</sequence>
<keyword evidence="2" id="KW-1185">Reference proteome</keyword>
<protein>
    <recommendedName>
        <fullName evidence="3">Gag-pol polyprotein</fullName>
    </recommendedName>
</protein>
<evidence type="ECO:0008006" key="3">
    <source>
        <dbReference type="Google" id="ProtNLM"/>
    </source>
</evidence>
<accession>A0AAV3Q8L6</accession>
<gene>
    <name evidence="1" type="ORF">LIER_15730</name>
</gene>